<organism evidence="2 3">
    <name type="scientific">Desulfobacter postgatei 2ac9</name>
    <dbReference type="NCBI Taxonomy" id="879212"/>
    <lineage>
        <taxon>Bacteria</taxon>
        <taxon>Pseudomonadati</taxon>
        <taxon>Thermodesulfobacteriota</taxon>
        <taxon>Desulfobacteria</taxon>
        <taxon>Desulfobacterales</taxon>
        <taxon>Desulfobacteraceae</taxon>
        <taxon>Desulfobacter</taxon>
    </lineage>
</organism>
<evidence type="ECO:0000259" key="1">
    <source>
        <dbReference type="PROSITE" id="PS50943"/>
    </source>
</evidence>
<dbReference type="SUPFAM" id="SSF47413">
    <property type="entry name" value="lambda repressor-like DNA-binding domains"/>
    <property type="match status" value="1"/>
</dbReference>
<gene>
    <name evidence="2" type="ORF">DespoDRAFT_01269</name>
</gene>
<dbReference type="PROSITE" id="PS50943">
    <property type="entry name" value="HTH_CROC1"/>
    <property type="match status" value="1"/>
</dbReference>
<dbReference type="Pfam" id="PF01381">
    <property type="entry name" value="HTH_3"/>
    <property type="match status" value="1"/>
</dbReference>
<sequence length="65" mass="7090">MMDLKTARQQARLSQAQVAKAAGVSVGTISTLERGIHRPQPQTARRLERLFGQILTFAAEEGAVQ</sequence>
<dbReference type="STRING" id="879212.DespoDRAFT_01269"/>
<dbReference type="EMBL" id="CM001488">
    <property type="protein sequence ID" value="EIM63229.1"/>
    <property type="molecule type" value="Genomic_DNA"/>
</dbReference>
<reference evidence="2 3" key="2">
    <citation type="submission" date="2012-02" db="EMBL/GenBank/DDBJ databases">
        <title>Improved High-Quality Draft sequence of Desulfobacter postgatei 2ac9.</title>
        <authorList>
            <consortium name="US DOE Joint Genome Institute"/>
            <person name="Lucas S."/>
            <person name="Han J."/>
            <person name="Lapidus A."/>
            <person name="Cheng J.-F."/>
            <person name="Goodwin L."/>
            <person name="Pitluck S."/>
            <person name="Peters L."/>
            <person name="Ovchinnikova G."/>
            <person name="Held B."/>
            <person name="Detter J.C."/>
            <person name="Han C."/>
            <person name="Tapia R."/>
            <person name="Land M."/>
            <person name="Hauser L."/>
            <person name="Kyrpides N."/>
            <person name="Ivanova N."/>
            <person name="Pagani I."/>
            <person name="Orellana R."/>
            <person name="Lovley D."/>
            <person name="Woyke T."/>
        </authorList>
    </citation>
    <scope>NUCLEOTIDE SEQUENCE [LARGE SCALE GENOMIC DNA]</scope>
    <source>
        <strain evidence="2 3">2ac9</strain>
    </source>
</reference>
<dbReference type="InterPro" id="IPR001387">
    <property type="entry name" value="Cro/C1-type_HTH"/>
</dbReference>
<protein>
    <submittedName>
        <fullName evidence="2">Putative transcription factor, MBF1 like protein</fullName>
    </submittedName>
</protein>
<dbReference type="GO" id="GO:0003677">
    <property type="term" value="F:DNA binding"/>
    <property type="evidence" value="ECO:0007669"/>
    <property type="project" value="InterPro"/>
</dbReference>
<dbReference type="SMART" id="SM00530">
    <property type="entry name" value="HTH_XRE"/>
    <property type="match status" value="1"/>
</dbReference>
<name>I5B166_9BACT</name>
<dbReference type="Proteomes" id="UP000005778">
    <property type="component" value="Chromosome"/>
</dbReference>
<dbReference type="Gene3D" id="1.10.260.40">
    <property type="entry name" value="lambda repressor-like DNA-binding domains"/>
    <property type="match status" value="1"/>
</dbReference>
<accession>I5B166</accession>
<dbReference type="CDD" id="cd00093">
    <property type="entry name" value="HTH_XRE"/>
    <property type="match status" value="1"/>
</dbReference>
<evidence type="ECO:0000313" key="2">
    <source>
        <dbReference type="EMBL" id="EIM63229.1"/>
    </source>
</evidence>
<evidence type="ECO:0000313" key="3">
    <source>
        <dbReference type="Proteomes" id="UP000005778"/>
    </source>
</evidence>
<feature type="domain" description="HTH cro/C1-type" evidence="1">
    <location>
        <begin position="4"/>
        <end position="57"/>
    </location>
</feature>
<dbReference type="AlphaFoldDB" id="I5B166"/>
<keyword evidence="3" id="KW-1185">Reference proteome</keyword>
<dbReference type="HOGENOM" id="CLU_2842674_0_0_7"/>
<dbReference type="InterPro" id="IPR010982">
    <property type="entry name" value="Lambda_DNA-bd_dom_sf"/>
</dbReference>
<proteinExistence type="predicted"/>
<reference evidence="2 3" key="1">
    <citation type="submission" date="2011-09" db="EMBL/GenBank/DDBJ databases">
        <authorList>
            <consortium name="US DOE Joint Genome Institute (JGI-PGF)"/>
            <person name="Lucas S."/>
            <person name="Han J."/>
            <person name="Lapidus A."/>
            <person name="Cheng J.-F."/>
            <person name="Goodwin L."/>
            <person name="Pitluck S."/>
            <person name="Peters L."/>
            <person name="Land M.L."/>
            <person name="Hauser L."/>
            <person name="Orellana R."/>
            <person name="Lovley D."/>
            <person name="Woyke T.J."/>
        </authorList>
    </citation>
    <scope>NUCLEOTIDE SEQUENCE [LARGE SCALE GENOMIC DNA]</scope>
    <source>
        <strain evidence="2 3">2ac9</strain>
    </source>
</reference>